<feature type="region of interest" description="Disordered" evidence="1">
    <location>
        <begin position="445"/>
        <end position="491"/>
    </location>
</feature>
<sequence>MATFDQLDKLGVRFPGSSGNTNMNDDRPNRFTTETGPPPLSHRERAASQPPRTSDQTFLSSPIIPSRSPWSNQGRLLSPTTGPGGGSGGNARAIPVPTSNRSASFSSQPRNSTSSSYFASAMRDRSFSSTFEDDEVLVEDFPSDDVDYDIVGRGFSDNSGNGGMGISPSMNRGREFANQWSRSRSQSLATTTARAAPMPIGNSSYSHQAGTGSAYASWNEGLLSGTNSLNIPGTLGGGRWGEIRPPARNPTDISNQSPFVRDVGQILLEESSQFKQLWNQQQGRAERDEILPSAGGVSRLGGAGFTRNVGSGSYLGGNGNGNNMYGAIGGGLGGGYGYGGGGMGSGTSSRRHSVSIVQPRRGIQVGFDAGGQDEFEDEDDSPRGIGSGNLHGIPIGGGGGSTNTTVAAAGGPGGGAGGLMLSDEDLLGGDMGMGMLSLNSRLDAHLQSQREGSSPSQRDSQQHTPQNQAPGTASASSSLPIYAPLSRSPPSANDLVSSYRALTLNIGGDGSSRGHTPSDDRGVSPGQPPQQQQQAPQQQQYYFPSQQPQQQQYTQPQNDGSYAARTRAPSQSGTIGGGGPTSPISPTGSRAPGLGGIVQGMTQQQQQAYFGHPQQQQQQQQQPQQHGHSHQHQGPHAQHTRQPSNPQEAHEQGLGKGLPLSAVPSSWPLFIVEFKAGRTDLFYLTDQIAATITQGQMNGHVGEKAVKVGDLVIVEADRGRDLGRVVNDSITVNEVERWLETREHQQGQFGSQWGEQPMSPTGLPGGGKKEITPKMIIGKAGAQDITQLAVKMQDEAKALQLCQSKVRAKKLPMEVVDAEYQWDRRKLTFYFVADKRIDFRELVRELFRLYKTRIWMASLQSSGGFEQ</sequence>
<accession>A0ABR3ELY6</accession>
<evidence type="ECO:0000256" key="1">
    <source>
        <dbReference type="SAM" id="MobiDB-lite"/>
    </source>
</evidence>
<feature type="domain" description="PSP1 C-terminal" evidence="2">
    <location>
        <begin position="774"/>
        <end position="859"/>
    </location>
</feature>
<organism evidence="3 4">
    <name type="scientific">Marasmius crinis-equi</name>
    <dbReference type="NCBI Taxonomy" id="585013"/>
    <lineage>
        <taxon>Eukaryota</taxon>
        <taxon>Fungi</taxon>
        <taxon>Dikarya</taxon>
        <taxon>Basidiomycota</taxon>
        <taxon>Agaricomycotina</taxon>
        <taxon>Agaricomycetes</taxon>
        <taxon>Agaricomycetidae</taxon>
        <taxon>Agaricales</taxon>
        <taxon>Marasmiineae</taxon>
        <taxon>Marasmiaceae</taxon>
        <taxon>Marasmius</taxon>
    </lineage>
</organism>
<feature type="compositionally biased region" description="Low complexity" evidence="1">
    <location>
        <begin position="529"/>
        <end position="557"/>
    </location>
</feature>
<dbReference type="PANTHER" id="PTHR43830">
    <property type="entry name" value="PROTEIN PSP1"/>
    <property type="match status" value="1"/>
</dbReference>
<name>A0ABR3ELY6_9AGAR</name>
<evidence type="ECO:0000313" key="4">
    <source>
        <dbReference type="Proteomes" id="UP001465976"/>
    </source>
</evidence>
<dbReference type="InterPro" id="IPR007557">
    <property type="entry name" value="PSP1_C"/>
</dbReference>
<dbReference type="PANTHER" id="PTHR43830:SF3">
    <property type="entry name" value="PROTEIN PSP1"/>
    <property type="match status" value="1"/>
</dbReference>
<feature type="compositionally biased region" description="Low complexity" evidence="1">
    <location>
        <begin position="60"/>
        <end position="81"/>
    </location>
</feature>
<feature type="region of interest" description="Disordered" evidence="1">
    <location>
        <begin position="506"/>
        <end position="659"/>
    </location>
</feature>
<reference evidence="3 4" key="1">
    <citation type="submission" date="2024-02" db="EMBL/GenBank/DDBJ databases">
        <title>A draft genome for the cacao thread blight pathogen Marasmius crinis-equi.</title>
        <authorList>
            <person name="Cohen S.P."/>
            <person name="Baruah I.K."/>
            <person name="Amoako-Attah I."/>
            <person name="Bukari Y."/>
            <person name="Meinhardt L.W."/>
            <person name="Bailey B.A."/>
        </authorList>
    </citation>
    <scope>NUCLEOTIDE SEQUENCE [LARGE SCALE GENOMIC DNA]</scope>
    <source>
        <strain evidence="3 4">GH-76</strain>
    </source>
</reference>
<dbReference type="Pfam" id="PF04468">
    <property type="entry name" value="PSP1"/>
    <property type="match status" value="1"/>
</dbReference>
<gene>
    <name evidence="3" type="ORF">V5O48_018236</name>
</gene>
<feature type="region of interest" description="Disordered" evidence="1">
    <location>
        <begin position="369"/>
        <end position="409"/>
    </location>
</feature>
<feature type="compositionally biased region" description="Acidic residues" evidence="1">
    <location>
        <begin position="371"/>
        <end position="380"/>
    </location>
</feature>
<feature type="compositionally biased region" description="Gly residues" evidence="1">
    <location>
        <begin position="385"/>
        <end position="401"/>
    </location>
</feature>
<feature type="compositionally biased region" description="Polar residues" evidence="1">
    <location>
        <begin position="97"/>
        <end position="117"/>
    </location>
</feature>
<dbReference type="NCBIfam" id="NF041131">
    <property type="entry name" value="RicT_YaaT_fam"/>
    <property type="match status" value="1"/>
</dbReference>
<feature type="region of interest" description="Disordered" evidence="1">
    <location>
        <begin position="1"/>
        <end position="117"/>
    </location>
</feature>
<feature type="compositionally biased region" description="Polar residues" evidence="1">
    <location>
        <begin position="50"/>
        <end position="59"/>
    </location>
</feature>
<dbReference type="Proteomes" id="UP001465976">
    <property type="component" value="Unassembled WGS sequence"/>
</dbReference>
<feature type="compositionally biased region" description="Low complexity" evidence="1">
    <location>
        <begin position="603"/>
        <end position="626"/>
    </location>
</feature>
<keyword evidence="4" id="KW-1185">Reference proteome</keyword>
<dbReference type="EMBL" id="JBAHYK010003172">
    <property type="protein sequence ID" value="KAL0563825.1"/>
    <property type="molecule type" value="Genomic_DNA"/>
</dbReference>
<feature type="compositionally biased region" description="Polar residues" evidence="1">
    <location>
        <begin position="446"/>
        <end position="479"/>
    </location>
</feature>
<dbReference type="InterPro" id="IPR047767">
    <property type="entry name" value="PSP1-like"/>
</dbReference>
<evidence type="ECO:0000259" key="2">
    <source>
        <dbReference type="PROSITE" id="PS51411"/>
    </source>
</evidence>
<feature type="compositionally biased region" description="Basic and acidic residues" evidence="1">
    <location>
        <begin position="1"/>
        <end position="11"/>
    </location>
</feature>
<dbReference type="PROSITE" id="PS51411">
    <property type="entry name" value="PSP1_C"/>
    <property type="match status" value="1"/>
</dbReference>
<proteinExistence type="predicted"/>
<comment type="caution">
    <text evidence="3">The sequence shown here is derived from an EMBL/GenBank/DDBJ whole genome shotgun (WGS) entry which is preliminary data.</text>
</comment>
<evidence type="ECO:0000313" key="3">
    <source>
        <dbReference type="EMBL" id="KAL0563825.1"/>
    </source>
</evidence>
<protein>
    <recommendedName>
        <fullName evidence="2">PSP1 C-terminal domain-containing protein</fullName>
    </recommendedName>
</protein>